<feature type="compositionally biased region" description="Polar residues" evidence="8">
    <location>
        <begin position="382"/>
        <end position="401"/>
    </location>
</feature>
<evidence type="ECO:0000256" key="5">
    <source>
        <dbReference type="ARBA" id="ARBA00022833"/>
    </source>
</evidence>
<dbReference type="Pfam" id="PF00096">
    <property type="entry name" value="zf-C2H2"/>
    <property type="match status" value="2"/>
</dbReference>
<feature type="compositionally biased region" description="Polar residues" evidence="8">
    <location>
        <begin position="1113"/>
        <end position="1135"/>
    </location>
</feature>
<feature type="compositionally biased region" description="Basic and acidic residues" evidence="8">
    <location>
        <begin position="1086"/>
        <end position="1112"/>
    </location>
</feature>
<feature type="region of interest" description="Disordered" evidence="8">
    <location>
        <begin position="349"/>
        <end position="443"/>
    </location>
</feature>
<dbReference type="InterPro" id="IPR013087">
    <property type="entry name" value="Znf_C2H2_type"/>
</dbReference>
<dbReference type="STRING" id="6689.A0A3R7QFQ9"/>
<feature type="compositionally biased region" description="Low complexity" evidence="8">
    <location>
        <begin position="358"/>
        <end position="368"/>
    </location>
</feature>
<feature type="compositionally biased region" description="Polar residues" evidence="8">
    <location>
        <begin position="1160"/>
        <end position="1169"/>
    </location>
</feature>
<evidence type="ECO:0000313" key="10">
    <source>
        <dbReference type="EMBL" id="ROT66004.1"/>
    </source>
</evidence>
<feature type="compositionally biased region" description="Basic and acidic residues" evidence="8">
    <location>
        <begin position="1029"/>
        <end position="1051"/>
    </location>
</feature>
<evidence type="ECO:0000256" key="8">
    <source>
        <dbReference type="SAM" id="MobiDB-lite"/>
    </source>
</evidence>
<keyword evidence="5" id="KW-0862">Zinc</keyword>
<dbReference type="Pfam" id="PF08236">
    <property type="entry name" value="SRI"/>
    <property type="match status" value="1"/>
</dbReference>
<feature type="compositionally biased region" description="Basic and acidic residues" evidence="8">
    <location>
        <begin position="1291"/>
        <end position="1360"/>
    </location>
</feature>
<dbReference type="Proteomes" id="UP000283509">
    <property type="component" value="Unassembled WGS sequence"/>
</dbReference>
<feature type="compositionally biased region" description="Basic and acidic residues" evidence="8">
    <location>
        <begin position="1213"/>
        <end position="1238"/>
    </location>
</feature>
<dbReference type="GO" id="GO:0043565">
    <property type="term" value="F:sequence-specific DNA binding"/>
    <property type="evidence" value="ECO:0007669"/>
    <property type="project" value="TreeGrafter"/>
</dbReference>
<feature type="domain" description="C2H2-type" evidence="9">
    <location>
        <begin position="640"/>
        <end position="668"/>
    </location>
</feature>
<dbReference type="EMBL" id="QCYY01003002">
    <property type="protein sequence ID" value="ROT66004.1"/>
    <property type="molecule type" value="Genomic_DNA"/>
</dbReference>
<dbReference type="InterPro" id="IPR036236">
    <property type="entry name" value="Znf_C2H2_sf"/>
</dbReference>
<accession>A0A3R7QFQ9</accession>
<evidence type="ECO:0000256" key="7">
    <source>
        <dbReference type="PROSITE-ProRule" id="PRU00042"/>
    </source>
</evidence>
<feature type="region of interest" description="Disordered" evidence="8">
    <location>
        <begin position="89"/>
        <end position="123"/>
    </location>
</feature>
<name>A0A3R7QFQ9_PENVA</name>
<dbReference type="InterPro" id="IPR013257">
    <property type="entry name" value="SRI"/>
</dbReference>
<evidence type="ECO:0000259" key="9">
    <source>
        <dbReference type="PROSITE" id="PS50157"/>
    </source>
</evidence>
<keyword evidence="2" id="KW-0479">Metal-binding</keyword>
<feature type="compositionally biased region" description="Basic and acidic residues" evidence="8">
    <location>
        <begin position="1443"/>
        <end position="1544"/>
    </location>
</feature>
<protein>
    <recommendedName>
        <fullName evidence="9">C2H2-type domain-containing protein</fullName>
    </recommendedName>
</protein>
<evidence type="ECO:0000256" key="2">
    <source>
        <dbReference type="ARBA" id="ARBA00022723"/>
    </source>
</evidence>
<feature type="compositionally biased region" description="Basic and acidic residues" evidence="8">
    <location>
        <begin position="974"/>
        <end position="1004"/>
    </location>
</feature>
<feature type="domain" description="C2H2-type" evidence="9">
    <location>
        <begin position="322"/>
        <end position="345"/>
    </location>
</feature>
<keyword evidence="11" id="KW-1185">Reference proteome</keyword>
<feature type="compositionally biased region" description="Polar residues" evidence="8">
    <location>
        <begin position="672"/>
        <end position="682"/>
    </location>
</feature>
<keyword evidence="4 7" id="KW-0863">Zinc-finger</keyword>
<dbReference type="GO" id="GO:0005694">
    <property type="term" value="C:chromosome"/>
    <property type="evidence" value="ECO:0007669"/>
    <property type="project" value="InterPro"/>
</dbReference>
<dbReference type="GO" id="GO:0008270">
    <property type="term" value="F:zinc ion binding"/>
    <property type="evidence" value="ECO:0007669"/>
    <property type="project" value="UniProtKB-KW"/>
</dbReference>
<evidence type="ECO:0000256" key="6">
    <source>
        <dbReference type="ARBA" id="ARBA00023242"/>
    </source>
</evidence>
<feature type="compositionally biased region" description="Basic and acidic residues" evidence="8">
    <location>
        <begin position="1137"/>
        <end position="1157"/>
    </location>
</feature>
<feature type="compositionally biased region" description="Basic and acidic residues" evidence="8">
    <location>
        <begin position="1258"/>
        <end position="1282"/>
    </location>
</feature>
<sequence>MSLCRFRSPIGPPHPARRAGALLCAPATLVCFRPCEYLALACAFCSAPTPLTQKVGTAASNIHSLHVQPNIASLPSDIDLTYRTAGLRGDGGAAATPREVAGTAPSSRLIRAPSRSPQGNGRASGSLLHAVAGLHALTASGLTRFTSTRCSFRQYSGSAWLPRDAPRAGSGAALAPRGLDAAPTRPDAARPRARLRFAARLGMLSFPVGSRPSPVQCFLLLSSLLSVCLCACACDPFSRAEFGREDASGDLLVRLEGLVGGSGVAGGGGGAGVPNMTMGVSVAGNMGGCEEVGVVSCPVCSKRVQLSYLSLHLKRTHDSLEVRCPLCAKMFKNKHSLSVHQARYHPRNIHTVPMGGAPSSSSTPVSPSGHHALQPHRPATPTYLQPPSSNQLHQNQQQIPSTPTPPGASPRVSPTGPPPLRPLGSGTTPTQRRARPNANSAHLSAHTRHNLLTASGTPPTPPTTAHAPPTQSLAMLFIHKDVFSWYRHLRPVIKELSADWRRHMQLSSQPGSAGSLTRRWGCISKKHDFLTPLITLLLPSGLDLLRAFEYGATVTDLGLHGGALGGTYLDARGGGLPSGVCGAGGGGGAPGGGGPGGGVPWRRPLGGSDGYVSCPQCQKPITSYNLNRHVRMVHSNMEHATCPVCSKEFKNKYSLATHMHRQHSDPGGASGQPRTTTCSHEWSVSSQPLHALFASQVGHALADAGQPQPPHSFDPEEQDEYNGDGDGEDRVREAQQIEKKERITLIKQQFALRRKGAQRGGSSGSSSSYTRLNVGTRESYLQLVVQALVKNYEACKHLSPVEKNLKESDIEDVAVKLEYSIFTSTNVIMIYRKGMMSLMMGIRKDTTALNLRNELADHEPKLSLNQWAKQVEKELKNKNKVGSGFKSASQLMDEKAEESSKTANKEPPNLSTRRGFSLKRSPNHQTSINSFFGKAPQGDSKKKDHQLSESESEGDDNNGEGNSVQDKEEIQEDMEGKQGEDAQRSPQSYKERYLDSDCDSRYDPDENQEFGVDEVSLSDLECDDEDDDRDVRIIPDDGVKESEKKENKDDMSYDFPESEGFTCDKGDEVSISREEVICDEESNQDTDMKDVDISDETKCADDMLKTDEDKDMLQNSFSGEKENVNSTEHGTTFRNSPLKDEDSYMEYSHNKNSDLHNKRSPSPNNQDTSRGQKRTMEEDKASGKTSTRKRTKLTEIDLFGNTDSQQSDSEPESESRSSTKENRHQSEKDSKHKGDNSKSRSSKHSHKDDTSASKGRSRRETSKGEKKLKEIDLFGEADRDCESEGQQNERGVSDRKRNDRRIEVKSMRNEETHKKSSRSRESEHRHSKDERRSDKSRHDDDRRKSERDIKEREKQNEKKNNFTFKSFKTDNRNDSESRPKLPDETTYRKINNFEVGVNREKEKQEYNRKEHKPREEDESSQRKSSDSKERKQNENIERITSPRNDRKTSERKERRTSENKEVKASEENVRRGSEAKEKRASEGKERRPSEGKERRPSEGKERRASEGKERRASEGKERRATDGREKRTVESKERTPSETRERKASNSSCQILEPTETATKLGMSVDMHKIDLCLVEKSKPKPMPAPVSKNPPVNKKLIADWVVKHLMPHYKNESIRGKEVFKALARQLSHHISNQGVIREDDEVKQYVNGFFKRVKNVSSEADIVLE</sequence>
<dbReference type="PROSITE" id="PS50157">
    <property type="entry name" value="ZINC_FINGER_C2H2_2"/>
    <property type="match status" value="2"/>
</dbReference>
<proteinExistence type="predicted"/>
<organism evidence="10 11">
    <name type="scientific">Penaeus vannamei</name>
    <name type="common">Whiteleg shrimp</name>
    <name type="synonym">Litopenaeus vannamei</name>
    <dbReference type="NCBI Taxonomy" id="6689"/>
    <lineage>
        <taxon>Eukaryota</taxon>
        <taxon>Metazoa</taxon>
        <taxon>Ecdysozoa</taxon>
        <taxon>Arthropoda</taxon>
        <taxon>Crustacea</taxon>
        <taxon>Multicrustacea</taxon>
        <taxon>Malacostraca</taxon>
        <taxon>Eumalacostraca</taxon>
        <taxon>Eucarida</taxon>
        <taxon>Decapoda</taxon>
        <taxon>Dendrobranchiata</taxon>
        <taxon>Penaeoidea</taxon>
        <taxon>Penaeidae</taxon>
        <taxon>Penaeus</taxon>
    </lineage>
</organism>
<feature type="region of interest" description="Disordered" evidence="8">
    <location>
        <begin position="702"/>
        <end position="729"/>
    </location>
</feature>
<reference evidence="10 11" key="2">
    <citation type="submission" date="2019-01" db="EMBL/GenBank/DDBJ databases">
        <title>The decoding of complex shrimp genome reveals the adaptation for benthos swimmer, frequently molting mechanism and breeding impact on genome.</title>
        <authorList>
            <person name="Sun Y."/>
            <person name="Gao Y."/>
            <person name="Yu Y."/>
        </authorList>
    </citation>
    <scope>NUCLEOTIDE SEQUENCE [LARGE SCALE GENOMIC DNA]</scope>
    <source>
        <tissue evidence="10">Muscle</tissue>
    </source>
</reference>
<comment type="caution">
    <text evidence="10">The sequence shown here is derived from an EMBL/GenBank/DDBJ whole genome shotgun (WGS) entry which is preliminary data.</text>
</comment>
<dbReference type="OrthoDB" id="10261556at2759"/>
<comment type="subcellular location">
    <subcellularLocation>
        <location evidence="1">Nucleus</location>
    </subcellularLocation>
</comment>
<dbReference type="SUPFAM" id="SSF57667">
    <property type="entry name" value="beta-beta-alpha zinc fingers"/>
    <property type="match status" value="1"/>
</dbReference>
<dbReference type="Gene3D" id="3.30.160.60">
    <property type="entry name" value="Classic Zinc Finger"/>
    <property type="match status" value="2"/>
</dbReference>
<feature type="compositionally biased region" description="Basic and acidic residues" evidence="8">
    <location>
        <begin position="892"/>
        <end position="904"/>
    </location>
</feature>
<reference evidence="10 11" key="1">
    <citation type="submission" date="2018-04" db="EMBL/GenBank/DDBJ databases">
        <authorList>
            <person name="Zhang X."/>
            <person name="Yuan J."/>
            <person name="Li F."/>
            <person name="Xiang J."/>
        </authorList>
    </citation>
    <scope>NUCLEOTIDE SEQUENCE [LARGE SCALE GENOMIC DNA]</scope>
    <source>
        <tissue evidence="10">Muscle</tissue>
    </source>
</reference>
<feature type="region of interest" description="Disordered" evidence="8">
    <location>
        <begin position="657"/>
        <end position="682"/>
    </location>
</feature>
<dbReference type="PANTHER" id="PTHR24408">
    <property type="entry name" value="ZINC FINGER PROTEIN"/>
    <property type="match status" value="1"/>
</dbReference>
<gene>
    <name evidence="10" type="ORF">C7M84_016011</name>
</gene>
<feature type="compositionally biased region" description="Polar residues" evidence="8">
    <location>
        <begin position="425"/>
        <end position="442"/>
    </location>
</feature>
<evidence type="ECO:0000256" key="1">
    <source>
        <dbReference type="ARBA" id="ARBA00004123"/>
    </source>
</evidence>
<evidence type="ECO:0000256" key="3">
    <source>
        <dbReference type="ARBA" id="ARBA00022737"/>
    </source>
</evidence>
<evidence type="ECO:0000313" key="11">
    <source>
        <dbReference type="Proteomes" id="UP000283509"/>
    </source>
</evidence>
<keyword evidence="3" id="KW-0677">Repeat</keyword>
<feature type="compositionally biased region" description="Basic and acidic residues" evidence="8">
    <location>
        <begin position="1062"/>
        <end position="1076"/>
    </location>
</feature>
<evidence type="ECO:0000256" key="4">
    <source>
        <dbReference type="ARBA" id="ARBA00022771"/>
    </source>
</evidence>
<dbReference type="PANTHER" id="PTHR24408:SF58">
    <property type="entry name" value="TRANSCRIPTION FACTOR (TFIIIA), PUTATIVE (AFU_ORTHOLOGUE AFUA_1G05150)-RELATED"/>
    <property type="match status" value="1"/>
</dbReference>
<feature type="region of interest" description="Disordered" evidence="8">
    <location>
        <begin position="878"/>
        <end position="1555"/>
    </location>
</feature>
<feature type="compositionally biased region" description="Basic and acidic residues" evidence="8">
    <location>
        <begin position="1397"/>
        <end position="1437"/>
    </location>
</feature>
<dbReference type="SMART" id="SM00355">
    <property type="entry name" value="ZnF_C2H2"/>
    <property type="match status" value="4"/>
</dbReference>
<feature type="compositionally biased region" description="Acidic residues" evidence="8">
    <location>
        <begin position="715"/>
        <end position="727"/>
    </location>
</feature>
<dbReference type="GO" id="GO:0000981">
    <property type="term" value="F:DNA-binding transcription factor activity, RNA polymerase II-specific"/>
    <property type="evidence" value="ECO:0007669"/>
    <property type="project" value="TreeGrafter"/>
</dbReference>
<feature type="compositionally biased region" description="Basic and acidic residues" evidence="8">
    <location>
        <begin position="1367"/>
        <end position="1387"/>
    </location>
</feature>
<dbReference type="GO" id="GO:0005634">
    <property type="term" value="C:nucleus"/>
    <property type="evidence" value="ECO:0007669"/>
    <property type="project" value="TreeGrafter"/>
</dbReference>
<dbReference type="PROSITE" id="PS00028">
    <property type="entry name" value="ZINC_FINGER_C2H2_1"/>
    <property type="match status" value="2"/>
</dbReference>
<keyword evidence="6" id="KW-0539">Nucleus</keyword>
<feature type="compositionally biased region" description="Basic and acidic residues" evidence="8">
    <location>
        <begin position="939"/>
        <end position="948"/>
    </location>
</feature>